<proteinExistence type="predicted"/>
<dbReference type="InterPro" id="IPR052004">
    <property type="entry name" value="Dynein_assembly_factor_4"/>
</dbReference>
<dbReference type="PANTHER" id="PTHR46492:SF1">
    <property type="entry name" value="DYNEIN AXONEMAL ASSEMBLY FACTOR 4"/>
    <property type="match status" value="1"/>
</dbReference>
<dbReference type="InterPro" id="IPR008978">
    <property type="entry name" value="HSP20-like_chaperone"/>
</dbReference>
<dbReference type="SUPFAM" id="SSF49764">
    <property type="entry name" value="HSP20-like chaperones"/>
    <property type="match status" value="1"/>
</dbReference>
<dbReference type="InterPro" id="IPR007052">
    <property type="entry name" value="CS_dom"/>
</dbReference>
<feature type="region of interest" description="Disordered" evidence="1">
    <location>
        <begin position="171"/>
        <end position="236"/>
    </location>
</feature>
<dbReference type="Pfam" id="PF04969">
    <property type="entry name" value="CS"/>
    <property type="match status" value="1"/>
</dbReference>
<dbReference type="InterPro" id="IPR011990">
    <property type="entry name" value="TPR-like_helical_dom_sf"/>
</dbReference>
<gene>
    <name evidence="3" type="ORF">FOZ61_003171</name>
</gene>
<feature type="compositionally biased region" description="Acidic residues" evidence="1">
    <location>
        <begin position="194"/>
        <end position="204"/>
    </location>
</feature>
<name>A0A7J6LQ55_PEROL</name>
<feature type="domain" description="CS" evidence="2">
    <location>
        <begin position="2"/>
        <end position="89"/>
    </location>
</feature>
<evidence type="ECO:0000256" key="1">
    <source>
        <dbReference type="SAM" id="MobiDB-lite"/>
    </source>
</evidence>
<reference evidence="3 4" key="1">
    <citation type="submission" date="2020-04" db="EMBL/GenBank/DDBJ databases">
        <title>Perkinsus olseni comparative genomics.</title>
        <authorList>
            <person name="Bogema D.R."/>
        </authorList>
    </citation>
    <scope>NUCLEOTIDE SEQUENCE [LARGE SCALE GENOMIC DNA]</scope>
    <source>
        <strain evidence="3">ATCC PRA-179</strain>
    </source>
</reference>
<dbReference type="SUPFAM" id="SSF48452">
    <property type="entry name" value="TPR-like"/>
    <property type="match status" value="1"/>
</dbReference>
<dbReference type="GO" id="GO:0036158">
    <property type="term" value="P:outer dynein arm assembly"/>
    <property type="evidence" value="ECO:0007669"/>
    <property type="project" value="TreeGrafter"/>
</dbReference>
<protein>
    <recommendedName>
        <fullName evidence="2">CS domain-containing protein</fullName>
    </recommendedName>
</protein>
<evidence type="ECO:0000259" key="2">
    <source>
        <dbReference type="PROSITE" id="PS51203"/>
    </source>
</evidence>
<sequence length="728" mass="81125">MPRGIDYKWSEDLKCIFITFTGIVGVKMQNLDVQLADVFLKVNHAPSKQLQVIDLRDSVDISTSSTVIHGSSVQVQLTKCSPKIWGCLEYTDEDVRVRRAESLARAEMFEKGRIESAAKARQEQVKHSEQMQWKEDRESRELFEKKRLDAKTAAENQVYEDLAEIGVQDAVVPPDEGGHVKPETNTEGLRLYESEDSDSEAGDSDEPKVVEVLTSGRGGPSGETTPAEEHLQAPIRNQGDRSVKIGLEFTKRRQVGVPARDRPGREAPRPRADATGIMGVSQRSGETDAEENSPMMLKTRGDKMMSNGDFKGAGLKARRLAATRYTGRLSPACEDCRHALAALDLQLKHQTAGIVGGAVIEPEESKRTRAVIYSRLAVASLWLGRFEMASEAASKAEEIARACLLFSEEERGRIASDKRRISDIIERIWTTKKAADELYRQRGLAEAVDQYEKLISSIDRNPILLANLSQFKLQQGEFERTINLVDEALEATWSIPCVGAGMNPAVPPKYEAHLHQLLTDPLTFNDSAVDPTAAQWLMKREGCDLKDLPEVPPEFEWVRSGGQDKNWIAVRKKPSEKTVEDVKACVADLQDAVTSRIPARIRGVAEKHGASEYTTVQKAVMDALRYAADLENALKMREESEHHLQENISLNDLLGTGAFINKHPICVNRRKLFTKLQLRWSTAAVRAGNKQEEAIGRLRKVISIDRDNKEAMLLISRLLAKQDTEASA</sequence>
<evidence type="ECO:0000313" key="4">
    <source>
        <dbReference type="Proteomes" id="UP000570595"/>
    </source>
</evidence>
<dbReference type="GO" id="GO:0036159">
    <property type="term" value="P:inner dynein arm assembly"/>
    <property type="evidence" value="ECO:0007669"/>
    <property type="project" value="TreeGrafter"/>
</dbReference>
<evidence type="ECO:0000313" key="3">
    <source>
        <dbReference type="EMBL" id="KAF4661442.1"/>
    </source>
</evidence>
<comment type="caution">
    <text evidence="3">The sequence shown here is derived from an EMBL/GenBank/DDBJ whole genome shotgun (WGS) entry which is preliminary data.</text>
</comment>
<dbReference type="PROSITE" id="PS51203">
    <property type="entry name" value="CS"/>
    <property type="match status" value="1"/>
</dbReference>
<organism evidence="3 4">
    <name type="scientific">Perkinsus olseni</name>
    <name type="common">Perkinsus atlanticus</name>
    <dbReference type="NCBI Taxonomy" id="32597"/>
    <lineage>
        <taxon>Eukaryota</taxon>
        <taxon>Sar</taxon>
        <taxon>Alveolata</taxon>
        <taxon>Perkinsozoa</taxon>
        <taxon>Perkinsea</taxon>
        <taxon>Perkinsida</taxon>
        <taxon>Perkinsidae</taxon>
        <taxon>Perkinsus</taxon>
    </lineage>
</organism>
<dbReference type="GO" id="GO:0003341">
    <property type="term" value="P:cilium movement"/>
    <property type="evidence" value="ECO:0007669"/>
    <property type="project" value="TreeGrafter"/>
</dbReference>
<dbReference type="Gene3D" id="2.60.40.790">
    <property type="match status" value="1"/>
</dbReference>
<dbReference type="OrthoDB" id="428635at2759"/>
<dbReference type="Proteomes" id="UP000570595">
    <property type="component" value="Unassembled WGS sequence"/>
</dbReference>
<accession>A0A7J6LQ55</accession>
<dbReference type="PANTHER" id="PTHR46492">
    <property type="entry name" value="DYNEIN ASSEMBLY FACTOR 4, AXONEMAL"/>
    <property type="match status" value="1"/>
</dbReference>
<dbReference type="AlphaFoldDB" id="A0A7J6LQ55"/>
<dbReference type="EMBL" id="JABAHT010000198">
    <property type="protein sequence ID" value="KAF4661442.1"/>
    <property type="molecule type" value="Genomic_DNA"/>
</dbReference>
<dbReference type="Gene3D" id="1.25.40.10">
    <property type="entry name" value="Tetratricopeptide repeat domain"/>
    <property type="match status" value="1"/>
</dbReference>